<dbReference type="NCBIfam" id="NF038402">
    <property type="entry name" value="TroA_like"/>
    <property type="match status" value="1"/>
</dbReference>
<dbReference type="PROSITE" id="PS50983">
    <property type="entry name" value="FE_B12_PBP"/>
    <property type="match status" value="1"/>
</dbReference>
<accession>A0A5C8K9C9</accession>
<sequence length="237" mass="26855">MTEMLFAVCDTATIVARTPNCDFPEGVYKKPVVNNYPVDYEQVLLLRPDLVFTVEGITPLETAERLKELGVLVYYLKFRTVEDIFKGLETIGEIVGREQQAKQLADSLRREVAQIEVRHKEQATTPRVLAIAGYDPIYVYGHSTVITDKLRILGAANAVEESFGAQSREYILKANPDVLLGGKPEEMEKGFFSIYPELRKINAYQQKRMYGPTQDLMGRASPRVVESIRELEGFLYP</sequence>
<name>A0A5C8K9C9_9BACT</name>
<evidence type="ECO:0000256" key="1">
    <source>
        <dbReference type="ARBA" id="ARBA00022729"/>
    </source>
</evidence>
<dbReference type="Gene3D" id="3.40.50.1980">
    <property type="entry name" value="Nitrogenase molybdenum iron protein domain"/>
    <property type="match status" value="2"/>
</dbReference>
<proteinExistence type="predicted"/>
<organism evidence="3 4">
    <name type="scientific">Pontibacter qinzhouensis</name>
    <dbReference type="NCBI Taxonomy" id="2603253"/>
    <lineage>
        <taxon>Bacteria</taxon>
        <taxon>Pseudomonadati</taxon>
        <taxon>Bacteroidota</taxon>
        <taxon>Cytophagia</taxon>
        <taxon>Cytophagales</taxon>
        <taxon>Hymenobacteraceae</taxon>
        <taxon>Pontibacter</taxon>
    </lineage>
</organism>
<reference evidence="3 4" key="1">
    <citation type="submission" date="2019-08" db="EMBL/GenBank/DDBJ databases">
        <authorList>
            <person name="Shi S."/>
        </authorList>
    </citation>
    <scope>NUCLEOTIDE SEQUENCE [LARGE SCALE GENOMIC DNA]</scope>
    <source>
        <strain evidence="3 4">GY10130</strain>
    </source>
</reference>
<dbReference type="PANTHER" id="PTHR30535:SF34">
    <property type="entry name" value="MOLYBDATE-BINDING PROTEIN MOLA"/>
    <property type="match status" value="1"/>
</dbReference>
<dbReference type="AlphaFoldDB" id="A0A5C8K9C9"/>
<comment type="caution">
    <text evidence="3">The sequence shown here is derived from an EMBL/GenBank/DDBJ whole genome shotgun (WGS) entry which is preliminary data.</text>
</comment>
<dbReference type="SUPFAM" id="SSF53807">
    <property type="entry name" value="Helical backbone' metal receptor"/>
    <property type="match status" value="1"/>
</dbReference>
<dbReference type="InterPro" id="IPR054828">
    <property type="entry name" value="Vit_B12_bind_prot"/>
</dbReference>
<gene>
    <name evidence="3" type="ORF">FVR03_07510</name>
</gene>
<dbReference type="Proteomes" id="UP000321926">
    <property type="component" value="Unassembled WGS sequence"/>
</dbReference>
<protein>
    <submittedName>
        <fullName evidence="3">ABC transporter substrate-binding protein</fullName>
    </submittedName>
</protein>
<evidence type="ECO:0000313" key="3">
    <source>
        <dbReference type="EMBL" id="TXK48924.1"/>
    </source>
</evidence>
<dbReference type="InterPro" id="IPR050902">
    <property type="entry name" value="ABC_Transporter_SBP"/>
</dbReference>
<dbReference type="EMBL" id="VRTY01000021">
    <property type="protein sequence ID" value="TXK48924.1"/>
    <property type="molecule type" value="Genomic_DNA"/>
</dbReference>
<dbReference type="InterPro" id="IPR002491">
    <property type="entry name" value="ABC_transptr_periplasmic_BD"/>
</dbReference>
<keyword evidence="4" id="KW-1185">Reference proteome</keyword>
<evidence type="ECO:0000259" key="2">
    <source>
        <dbReference type="PROSITE" id="PS50983"/>
    </source>
</evidence>
<dbReference type="OrthoDB" id="9816357at2"/>
<evidence type="ECO:0000313" key="4">
    <source>
        <dbReference type="Proteomes" id="UP000321926"/>
    </source>
</evidence>
<dbReference type="GO" id="GO:0071281">
    <property type="term" value="P:cellular response to iron ion"/>
    <property type="evidence" value="ECO:0007669"/>
    <property type="project" value="TreeGrafter"/>
</dbReference>
<dbReference type="Pfam" id="PF01497">
    <property type="entry name" value="Peripla_BP_2"/>
    <property type="match status" value="1"/>
</dbReference>
<keyword evidence="1" id="KW-0732">Signal</keyword>
<feature type="domain" description="Fe/B12 periplasmic-binding" evidence="2">
    <location>
        <begin position="1"/>
        <end position="237"/>
    </location>
</feature>
<dbReference type="PANTHER" id="PTHR30535">
    <property type="entry name" value="VITAMIN B12-BINDING PROTEIN"/>
    <property type="match status" value="1"/>
</dbReference>